<reference evidence="10 11" key="1">
    <citation type="journal article" date="2016" name="Biochim. Biophys. Acta">
        <title>Photochemical characterization of actinorhodopsin and its functional existence in the natural host.</title>
        <authorList>
            <person name="Nakamura S."/>
            <person name="Kikukawa T."/>
            <person name="Tamogami J."/>
            <person name="Kamiya M."/>
            <person name="Aizawa T."/>
            <person name="Hahn M.W."/>
            <person name="Ihara K."/>
            <person name="Kamo N."/>
            <person name="Demura M."/>
        </authorList>
    </citation>
    <scope>NUCLEOTIDE SEQUENCE [LARGE SCALE GENOMIC DNA]</scope>
    <source>
        <strain evidence="10 11">MWH-Dar1</strain>
    </source>
</reference>
<sequence length="99" mass="10538">MTYALLNLVFLAGLGVVALVLRKQLPWRAISVATLVLVLLTAVFDNLIILTGIVAYDPSLISGIKIGVAPIEDFAYAVATPTLLSIAISLTRGRTRSND</sequence>
<gene>
    <name evidence="10" type="ORF">A4Z71_05190</name>
</gene>
<dbReference type="NCBIfam" id="TIGR03462">
    <property type="entry name" value="CarR_dom_SF"/>
    <property type="match status" value="1"/>
</dbReference>
<dbReference type="GO" id="GO:0016020">
    <property type="term" value="C:membrane"/>
    <property type="evidence" value="ECO:0007669"/>
    <property type="project" value="UniProtKB-SubCell"/>
</dbReference>
<accession>A0A1D9E002</accession>
<dbReference type="RefSeq" id="WP_070954857.1">
    <property type="nucleotide sequence ID" value="NZ_CP015208.1"/>
</dbReference>
<dbReference type="EMBL" id="CP015208">
    <property type="protein sequence ID" value="AOY56350.1"/>
    <property type="molecule type" value="Genomic_DNA"/>
</dbReference>
<dbReference type="Pfam" id="PF18916">
    <property type="entry name" value="Lycopene_cyc"/>
    <property type="match status" value="1"/>
</dbReference>
<keyword evidence="6 8" id="KW-0472">Membrane</keyword>
<evidence type="ECO:0000256" key="4">
    <source>
        <dbReference type="ARBA" id="ARBA00022746"/>
    </source>
</evidence>
<name>A0A1D9E002_9MICO</name>
<dbReference type="GO" id="GO:0016872">
    <property type="term" value="F:intramolecular lyase activity"/>
    <property type="evidence" value="ECO:0007669"/>
    <property type="project" value="InterPro"/>
</dbReference>
<dbReference type="InterPro" id="IPR017825">
    <property type="entry name" value="Lycopene_cyclase_dom"/>
</dbReference>
<dbReference type="KEGG" id="rpla:A4Z71_05190"/>
<keyword evidence="7" id="KW-0413">Isomerase</keyword>
<dbReference type="GO" id="GO:0045436">
    <property type="term" value="F:lycopene beta cyclase activity"/>
    <property type="evidence" value="ECO:0007669"/>
    <property type="project" value="UniProtKB-ARBA"/>
</dbReference>
<evidence type="ECO:0000256" key="2">
    <source>
        <dbReference type="ARBA" id="ARBA00004829"/>
    </source>
</evidence>
<proteinExistence type="predicted"/>
<dbReference type="Proteomes" id="UP000243784">
    <property type="component" value="Chromosome"/>
</dbReference>
<evidence type="ECO:0000256" key="3">
    <source>
        <dbReference type="ARBA" id="ARBA00022692"/>
    </source>
</evidence>
<evidence type="ECO:0000313" key="10">
    <source>
        <dbReference type="EMBL" id="AOY56350.1"/>
    </source>
</evidence>
<evidence type="ECO:0000256" key="7">
    <source>
        <dbReference type="ARBA" id="ARBA00023235"/>
    </source>
</evidence>
<dbReference type="GO" id="GO:0016117">
    <property type="term" value="P:carotenoid biosynthetic process"/>
    <property type="evidence" value="ECO:0007669"/>
    <property type="project" value="UniProtKB-KW"/>
</dbReference>
<comment type="pathway">
    <text evidence="2">Carotenoid biosynthesis.</text>
</comment>
<protein>
    <recommendedName>
        <fullName evidence="9">Lycopene cyclase domain-containing protein</fullName>
    </recommendedName>
</protein>
<dbReference type="STRING" id="535712.A4Z71_05190"/>
<evidence type="ECO:0000256" key="8">
    <source>
        <dbReference type="SAM" id="Phobius"/>
    </source>
</evidence>
<organism evidence="10 11">
    <name type="scientific">Candidatus Rhodoluna planktonica</name>
    <dbReference type="NCBI Taxonomy" id="535712"/>
    <lineage>
        <taxon>Bacteria</taxon>
        <taxon>Bacillati</taxon>
        <taxon>Actinomycetota</taxon>
        <taxon>Actinomycetes</taxon>
        <taxon>Micrococcales</taxon>
        <taxon>Microbacteriaceae</taxon>
        <taxon>Luna cluster</taxon>
        <taxon>Luna-1 subcluster</taxon>
        <taxon>Rhodoluna</taxon>
    </lineage>
</organism>
<evidence type="ECO:0000313" key="11">
    <source>
        <dbReference type="Proteomes" id="UP000243784"/>
    </source>
</evidence>
<evidence type="ECO:0000256" key="6">
    <source>
        <dbReference type="ARBA" id="ARBA00023136"/>
    </source>
</evidence>
<keyword evidence="3 8" id="KW-0812">Transmembrane</keyword>
<feature type="domain" description="Lycopene cyclase" evidence="9">
    <location>
        <begin position="2"/>
        <end position="83"/>
    </location>
</feature>
<comment type="subcellular location">
    <subcellularLocation>
        <location evidence="1">Membrane</location>
        <topology evidence="1">Multi-pass membrane protein</topology>
    </subcellularLocation>
</comment>
<keyword evidence="4" id="KW-0125">Carotenoid biosynthesis</keyword>
<keyword evidence="11" id="KW-1185">Reference proteome</keyword>
<evidence type="ECO:0000259" key="9">
    <source>
        <dbReference type="Pfam" id="PF18916"/>
    </source>
</evidence>
<feature type="transmembrane region" description="Helical" evidence="8">
    <location>
        <begin position="32"/>
        <end position="56"/>
    </location>
</feature>
<keyword evidence="5 8" id="KW-1133">Transmembrane helix</keyword>
<evidence type="ECO:0000256" key="1">
    <source>
        <dbReference type="ARBA" id="ARBA00004141"/>
    </source>
</evidence>
<dbReference type="AlphaFoldDB" id="A0A1D9E002"/>
<dbReference type="OrthoDB" id="4411839at2"/>
<evidence type="ECO:0000256" key="5">
    <source>
        <dbReference type="ARBA" id="ARBA00022989"/>
    </source>
</evidence>